<name>A0A0F5FS79_9HYPH</name>
<comment type="caution">
    <text evidence="6">The sequence shown here is derived from an EMBL/GenBank/DDBJ whole genome shotgun (WGS) entry which is preliminary data.</text>
</comment>
<dbReference type="PANTHER" id="PTHR12631">
    <property type="entry name" value="ALPHA-L-IDURONIDASE"/>
    <property type="match status" value="1"/>
</dbReference>
<dbReference type="GO" id="GO:0005975">
    <property type="term" value="P:carbohydrate metabolic process"/>
    <property type="evidence" value="ECO:0007669"/>
    <property type="project" value="InterPro"/>
</dbReference>
<keyword evidence="7" id="KW-1185">Reference proteome</keyword>
<reference evidence="6 7" key="1">
    <citation type="submission" date="2015-03" db="EMBL/GenBank/DDBJ databases">
        <authorList>
            <person name="Hassan Y.I."/>
            <person name="Lepp D."/>
            <person name="Li X.-Z."/>
            <person name="Zhou T."/>
        </authorList>
    </citation>
    <scope>NUCLEOTIDE SEQUENCE [LARGE SCALE GENOMIC DNA]</scope>
    <source>
        <strain evidence="6 7">BD-c194</strain>
    </source>
</reference>
<dbReference type="InterPro" id="IPR051923">
    <property type="entry name" value="Glycosyl_Hydrolase_39"/>
</dbReference>
<dbReference type="AlphaFoldDB" id="A0A0F5FS79"/>
<sequence>MTTTYDVTIDVDAGTSRGAYRPLWNWFGYDEPNYTYTANGKKLLKELTELSPEPVRVRTHNLLTSGDGKYALKWGSTNAYTEDANGNPVYDWTIMDNIFDAYVEAGNIPLIQVGFTPEALSDDPGPYRHKWSIGGDYGTITTGWAAPPNDLKKWGGLIHAWARHLADRYGEEKVLSWPWEVWNEPDGAYWKGTVAQFWELYDVTAKAIKRALPGARVGGPHTCGAFSNPRAQTFLREFLRLVVENDSPIDFIAFHAKGNPVIWKDHVRMGVAKQLRDIETNLSIVNEFPTLRHLPTVIGESDPEGCAACSARIHPQNGYRNGPLYGAYVVESMLRTYEISQRAGIEIEGAVTWAFLFEEQPWFDGFRDLATNGVDKAVLNAFRMLGMLKGEWIEAKSDHALDLQTILEHGVREQADVNAVATRDDKGVSVLVWNYHDDDVEDGAANVSVALAGLPAGNLSLSHYRMDKDHSNAFGVWKQMGSPQDVTGADYARLEAAGKLATLETGTVEAKDGKAVLSVQLPRQGVSLLRLEW</sequence>
<dbReference type="Gene3D" id="2.60.40.1500">
    <property type="entry name" value="Glycosyl hydrolase domain, family 39"/>
    <property type="match status" value="1"/>
</dbReference>
<dbReference type="Gene3D" id="3.20.20.80">
    <property type="entry name" value="Glycosidases"/>
    <property type="match status" value="1"/>
</dbReference>
<comment type="similarity">
    <text evidence="1">Belongs to the glycosyl hydrolase 39 family.</text>
</comment>
<evidence type="ECO:0000256" key="3">
    <source>
        <dbReference type="ARBA" id="ARBA00023295"/>
    </source>
</evidence>
<dbReference type="OrthoDB" id="9815836at2"/>
<dbReference type="InterPro" id="IPR017853">
    <property type="entry name" value="GH"/>
</dbReference>
<evidence type="ECO:0000256" key="4">
    <source>
        <dbReference type="PIRSR" id="PIRSR600514-1"/>
    </source>
</evidence>
<evidence type="ECO:0000259" key="5">
    <source>
        <dbReference type="Pfam" id="PF01229"/>
    </source>
</evidence>
<evidence type="ECO:0000256" key="2">
    <source>
        <dbReference type="ARBA" id="ARBA00022801"/>
    </source>
</evidence>
<dbReference type="STRING" id="443610.VE25_11170"/>
<dbReference type="Proteomes" id="UP000033632">
    <property type="component" value="Unassembled WGS sequence"/>
</dbReference>
<evidence type="ECO:0000313" key="7">
    <source>
        <dbReference type="Proteomes" id="UP000033632"/>
    </source>
</evidence>
<dbReference type="PATRIC" id="fig|443610.3.peg.439"/>
<dbReference type="EMBL" id="JZEX01000108">
    <property type="protein sequence ID" value="KKB11729.1"/>
    <property type="molecule type" value="Genomic_DNA"/>
</dbReference>
<dbReference type="RefSeq" id="WP_046108696.1">
    <property type="nucleotide sequence ID" value="NZ_JZEX01000108.1"/>
</dbReference>
<dbReference type="SUPFAM" id="SSF51011">
    <property type="entry name" value="Glycosyl hydrolase domain"/>
    <property type="match status" value="1"/>
</dbReference>
<protein>
    <submittedName>
        <fullName evidence="6">Beta-xylosidase</fullName>
    </submittedName>
</protein>
<dbReference type="PANTHER" id="PTHR12631:SF10">
    <property type="entry name" value="BETA-XYLOSIDASE-LIKE PROTEIN-RELATED"/>
    <property type="match status" value="1"/>
</dbReference>
<feature type="active site" description="Proton donor" evidence="4">
    <location>
        <position position="184"/>
    </location>
</feature>
<dbReference type="PRINTS" id="PR00745">
    <property type="entry name" value="GLHYDRLASE39"/>
</dbReference>
<dbReference type="GO" id="GO:0004553">
    <property type="term" value="F:hydrolase activity, hydrolyzing O-glycosyl compounds"/>
    <property type="evidence" value="ECO:0007669"/>
    <property type="project" value="InterPro"/>
</dbReference>
<dbReference type="InterPro" id="IPR000514">
    <property type="entry name" value="Glyco_hydro_39"/>
</dbReference>
<organism evidence="6 7">
    <name type="scientific">Devosia geojensis</name>
    <dbReference type="NCBI Taxonomy" id="443610"/>
    <lineage>
        <taxon>Bacteria</taxon>
        <taxon>Pseudomonadati</taxon>
        <taxon>Pseudomonadota</taxon>
        <taxon>Alphaproteobacteria</taxon>
        <taxon>Hyphomicrobiales</taxon>
        <taxon>Devosiaceae</taxon>
        <taxon>Devosia</taxon>
    </lineage>
</organism>
<keyword evidence="3" id="KW-0326">Glycosidase</keyword>
<accession>A0A0F5FS79</accession>
<gene>
    <name evidence="6" type="ORF">VE25_11170</name>
</gene>
<dbReference type="InterPro" id="IPR049166">
    <property type="entry name" value="GH39_cat"/>
</dbReference>
<evidence type="ECO:0000256" key="1">
    <source>
        <dbReference type="ARBA" id="ARBA00008875"/>
    </source>
</evidence>
<dbReference type="SUPFAM" id="SSF51445">
    <property type="entry name" value="(Trans)glycosidases"/>
    <property type="match status" value="1"/>
</dbReference>
<feature type="domain" description="Glycosyl hydrolases family 39 N-terminal catalytic" evidence="5">
    <location>
        <begin position="78"/>
        <end position="499"/>
    </location>
</feature>
<dbReference type="Pfam" id="PF01229">
    <property type="entry name" value="Glyco_hydro_39"/>
    <property type="match status" value="1"/>
</dbReference>
<proteinExistence type="inferred from homology"/>
<evidence type="ECO:0000313" key="6">
    <source>
        <dbReference type="EMBL" id="KKB11729.1"/>
    </source>
</evidence>
<keyword evidence="2" id="KW-0378">Hydrolase</keyword>